<name>A0A2G5T1A0_9PELO</name>
<dbReference type="AlphaFoldDB" id="A0A2G5T1A0"/>
<comment type="caution">
    <text evidence="1">The sequence shown here is derived from an EMBL/GenBank/DDBJ whole genome shotgun (WGS) entry which is preliminary data.</text>
</comment>
<evidence type="ECO:0000313" key="1">
    <source>
        <dbReference type="EMBL" id="PIC20982.1"/>
    </source>
</evidence>
<keyword evidence="2" id="KW-1185">Reference proteome</keyword>
<dbReference type="EMBL" id="PDUG01000006">
    <property type="protein sequence ID" value="PIC20982.1"/>
    <property type="molecule type" value="Genomic_DNA"/>
</dbReference>
<evidence type="ECO:0000313" key="2">
    <source>
        <dbReference type="Proteomes" id="UP000230233"/>
    </source>
</evidence>
<gene>
    <name evidence="1" type="primary">Cnig_chr_X.g25982</name>
    <name evidence="1" type="ORF">B9Z55_025982</name>
</gene>
<organism evidence="1 2">
    <name type="scientific">Caenorhabditis nigoni</name>
    <dbReference type="NCBI Taxonomy" id="1611254"/>
    <lineage>
        <taxon>Eukaryota</taxon>
        <taxon>Metazoa</taxon>
        <taxon>Ecdysozoa</taxon>
        <taxon>Nematoda</taxon>
        <taxon>Chromadorea</taxon>
        <taxon>Rhabditida</taxon>
        <taxon>Rhabditina</taxon>
        <taxon>Rhabditomorpha</taxon>
        <taxon>Rhabditoidea</taxon>
        <taxon>Rhabditidae</taxon>
        <taxon>Peloderinae</taxon>
        <taxon>Caenorhabditis</taxon>
    </lineage>
</organism>
<accession>A0A2G5T1A0</accession>
<proteinExistence type="predicted"/>
<dbReference type="Proteomes" id="UP000230233">
    <property type="component" value="Chromosome X"/>
</dbReference>
<protein>
    <submittedName>
        <fullName evidence="1">Uncharacterized protein</fullName>
    </submittedName>
</protein>
<reference evidence="2" key="1">
    <citation type="submission" date="2017-10" db="EMBL/GenBank/DDBJ databases">
        <title>Rapid genome shrinkage in a self-fertile nematode reveals novel sperm competition proteins.</title>
        <authorList>
            <person name="Yin D."/>
            <person name="Schwarz E.M."/>
            <person name="Thomas C.G."/>
            <person name="Felde R.L."/>
            <person name="Korf I.F."/>
            <person name="Cutter A.D."/>
            <person name="Schartner C.M."/>
            <person name="Ralston E.J."/>
            <person name="Meyer B.J."/>
            <person name="Haag E.S."/>
        </authorList>
    </citation>
    <scope>NUCLEOTIDE SEQUENCE [LARGE SCALE GENOMIC DNA]</scope>
    <source>
        <strain evidence="2">JU1422</strain>
    </source>
</reference>
<sequence>MVRSPLNQVGLEASVRDLKDNLLTFSQCRVCPEIGGGSCERRRTINQLHCDCGEKYVDKHFIESESWMNERKARCGITSRKIAKVVITVLQKTRDQIEKYSEEFGTAAHQVMRTNPVSK</sequence>